<keyword evidence="1" id="KW-0175">Coiled coil</keyword>
<dbReference type="GO" id="GO:0005507">
    <property type="term" value="F:copper ion binding"/>
    <property type="evidence" value="ECO:0007669"/>
    <property type="project" value="TreeGrafter"/>
</dbReference>
<dbReference type="PROSITE" id="PS50151">
    <property type="entry name" value="UVR"/>
    <property type="match status" value="1"/>
</dbReference>
<dbReference type="InterPro" id="IPR025542">
    <property type="entry name" value="YacH"/>
</dbReference>
<evidence type="ECO:0000313" key="3">
    <source>
        <dbReference type="EMBL" id="AST57844.1"/>
    </source>
</evidence>
<organism evidence="4 6">
    <name type="scientific">Thermoanaerobacterium thermosaccharolyticum</name>
    <name type="common">Clostridium thermosaccharolyticum</name>
    <dbReference type="NCBI Taxonomy" id="1517"/>
    <lineage>
        <taxon>Bacteria</taxon>
        <taxon>Bacillati</taxon>
        <taxon>Bacillota</taxon>
        <taxon>Clostridia</taxon>
        <taxon>Thermoanaerobacterales</taxon>
        <taxon>Thermoanaerobacteraceae</taxon>
        <taxon>Thermoanaerobacterium</taxon>
    </lineage>
</organism>
<dbReference type="PANTHER" id="PTHR38430">
    <property type="entry name" value="PROTEIN-ARGININE KINASE ACTIVATOR PROTEIN"/>
    <property type="match status" value="1"/>
</dbReference>
<evidence type="ECO:0000313" key="5">
    <source>
        <dbReference type="Proteomes" id="UP000214975"/>
    </source>
</evidence>
<dbReference type="GO" id="GO:0050897">
    <property type="term" value="F:cobalt ion binding"/>
    <property type="evidence" value="ECO:0007669"/>
    <property type="project" value="TreeGrafter"/>
</dbReference>
<evidence type="ECO:0000259" key="2">
    <source>
        <dbReference type="PROSITE" id="PS50151"/>
    </source>
</evidence>
<dbReference type="Pfam" id="PF02151">
    <property type="entry name" value="UVR"/>
    <property type="match status" value="1"/>
</dbReference>
<dbReference type="InterPro" id="IPR001943">
    <property type="entry name" value="UVR_dom"/>
</dbReference>
<dbReference type="Gene3D" id="4.10.860.10">
    <property type="entry name" value="UVR domain"/>
    <property type="match status" value="1"/>
</dbReference>
<dbReference type="RefSeq" id="WP_015310870.1">
    <property type="nucleotide sequence ID" value="NZ_CP016893.1"/>
</dbReference>
<feature type="coiled-coil region" evidence="1">
    <location>
        <begin position="133"/>
        <end position="172"/>
    </location>
</feature>
<dbReference type="EMBL" id="CP016893">
    <property type="protein sequence ID" value="AST57844.1"/>
    <property type="molecule type" value="Genomic_DNA"/>
</dbReference>
<feature type="domain" description="UVR" evidence="2">
    <location>
        <begin position="137"/>
        <end position="172"/>
    </location>
</feature>
<dbReference type="Proteomes" id="UP000215301">
    <property type="component" value="Unassembled WGS sequence"/>
</dbReference>
<reference evidence="4 6" key="2">
    <citation type="submission" date="2017-06" db="EMBL/GenBank/DDBJ databases">
        <title>Isolation and characterization of a thermophilic and butanogenic Thermoanaerobacterium thermosaccharolyticum M5 capable of efficient degradation of hemicellulose.</title>
        <authorList>
            <person name="Xin F."/>
            <person name="Jiang Y."/>
        </authorList>
    </citation>
    <scope>NUCLEOTIDE SEQUENCE [LARGE SCALE GENOMIC DNA]</scope>
    <source>
        <strain evidence="4 6">M5</strain>
    </source>
</reference>
<sequence length="175" mass="19942">MLCDKCKERPATVHYTQIINGVKTEMNLCEQCAQEEGLLNSETFSPFVNFAPFSVQDLLAGLMNFLPNTGNTYVEEQLKCNNCGMTYDRFKETGRLGCSRCYDSFADELNPLIRRIHGSIGHRGKIPRKTGGVLRAKREIEELKAKLEKAVKEEAFEEAAKLRDKIRELEKKYGK</sequence>
<dbReference type="GO" id="GO:0046870">
    <property type="term" value="F:cadmium ion binding"/>
    <property type="evidence" value="ECO:0007669"/>
    <property type="project" value="TreeGrafter"/>
</dbReference>
<proteinExistence type="predicted"/>
<dbReference type="InterPro" id="IPR036876">
    <property type="entry name" value="UVR_dom_sf"/>
</dbReference>
<dbReference type="PIRSF" id="PIRSF015034">
    <property type="entry name" value="YacH"/>
    <property type="match status" value="1"/>
</dbReference>
<dbReference type="EMBL" id="NKHD01000062">
    <property type="protein sequence ID" value="OXT05204.1"/>
    <property type="molecule type" value="Genomic_DNA"/>
</dbReference>
<evidence type="ECO:0000256" key="1">
    <source>
        <dbReference type="SAM" id="Coils"/>
    </source>
</evidence>
<name>A0A231VAJ6_THETR</name>
<dbReference type="Proteomes" id="UP000214975">
    <property type="component" value="Chromosome"/>
</dbReference>
<reference evidence="3 5" key="1">
    <citation type="submission" date="2016-08" db="EMBL/GenBank/DDBJ databases">
        <title>A novel genetic cassette of butanologenic Thermoanaerobacterium thermosaccharolyticum that directly convert cellulose to butanol.</title>
        <authorList>
            <person name="Li T."/>
            <person name="He J."/>
        </authorList>
    </citation>
    <scope>NUCLEOTIDE SEQUENCE [LARGE SCALE GENOMIC DNA]</scope>
    <source>
        <strain evidence="3 5">TG57</strain>
    </source>
</reference>
<evidence type="ECO:0000313" key="6">
    <source>
        <dbReference type="Proteomes" id="UP000215301"/>
    </source>
</evidence>
<dbReference type="AlphaFoldDB" id="A0A231VAJ6"/>
<protein>
    <submittedName>
        <fullName evidence="3">UvrB/UvrC protein</fullName>
    </submittedName>
</protein>
<dbReference type="GO" id="GO:1990170">
    <property type="term" value="P:stress response to cadmium ion"/>
    <property type="evidence" value="ECO:0007669"/>
    <property type="project" value="TreeGrafter"/>
</dbReference>
<gene>
    <name evidence="4" type="ORF">CE561_13020</name>
    <name evidence="3" type="ORF">Thert_01863</name>
</gene>
<accession>A0A231VAJ6</accession>
<evidence type="ECO:0000313" key="4">
    <source>
        <dbReference type="EMBL" id="OXT05204.1"/>
    </source>
</evidence>
<dbReference type="SUPFAM" id="SSF46600">
    <property type="entry name" value="C-terminal UvrC-binding domain of UvrB"/>
    <property type="match status" value="1"/>
</dbReference>
<dbReference type="GO" id="GO:1990169">
    <property type="term" value="P:stress response to copper ion"/>
    <property type="evidence" value="ECO:0007669"/>
    <property type="project" value="TreeGrafter"/>
</dbReference>
<dbReference type="GO" id="GO:0008270">
    <property type="term" value="F:zinc ion binding"/>
    <property type="evidence" value="ECO:0007669"/>
    <property type="project" value="TreeGrafter"/>
</dbReference>
<dbReference type="PANTHER" id="PTHR38430:SF1">
    <property type="entry name" value="PROTEIN-ARGININE KINASE ACTIVATOR PROTEIN"/>
    <property type="match status" value="1"/>
</dbReference>